<dbReference type="CDD" id="cd03443">
    <property type="entry name" value="PaaI_thioesterase"/>
    <property type="match status" value="1"/>
</dbReference>
<keyword evidence="3" id="KW-1185">Reference proteome</keyword>
<evidence type="ECO:0000259" key="1">
    <source>
        <dbReference type="Pfam" id="PF03061"/>
    </source>
</evidence>
<dbReference type="EMBL" id="JACJVJ010000002">
    <property type="protein sequence ID" value="MBC2778470.1"/>
    <property type="molecule type" value="Genomic_DNA"/>
</dbReference>
<feature type="domain" description="Thioesterase" evidence="1">
    <location>
        <begin position="39"/>
        <end position="115"/>
    </location>
</feature>
<dbReference type="RefSeq" id="WP_185801724.1">
    <property type="nucleotide sequence ID" value="NZ_JACJVJ010000002.1"/>
</dbReference>
<accession>A0A842I2H4</accession>
<dbReference type="Pfam" id="PF03061">
    <property type="entry name" value="4HBT"/>
    <property type="match status" value="1"/>
</dbReference>
<organism evidence="2 3">
    <name type="scientific">Parasphingopyxis marina</name>
    <dbReference type="NCBI Taxonomy" id="2761622"/>
    <lineage>
        <taxon>Bacteria</taxon>
        <taxon>Pseudomonadati</taxon>
        <taxon>Pseudomonadota</taxon>
        <taxon>Alphaproteobacteria</taxon>
        <taxon>Sphingomonadales</taxon>
        <taxon>Sphingomonadaceae</taxon>
        <taxon>Parasphingopyxis</taxon>
    </lineage>
</organism>
<dbReference type="InterPro" id="IPR006683">
    <property type="entry name" value="Thioestr_dom"/>
</dbReference>
<name>A0A842I2H4_9SPHN</name>
<evidence type="ECO:0000313" key="2">
    <source>
        <dbReference type="EMBL" id="MBC2778470.1"/>
    </source>
</evidence>
<dbReference type="AlphaFoldDB" id="A0A842I2H4"/>
<dbReference type="Proteomes" id="UP000564378">
    <property type="component" value="Unassembled WGS sequence"/>
</dbReference>
<reference evidence="2 3" key="1">
    <citation type="submission" date="2020-08" db="EMBL/GenBank/DDBJ databases">
        <title>Draft genome sequence of Parasphingopyxis sp. GrpM-11.</title>
        <authorList>
            <person name="Oh J."/>
            <person name="Roh D.-H."/>
        </authorList>
    </citation>
    <scope>NUCLEOTIDE SEQUENCE [LARGE SCALE GENOMIC DNA]</scope>
    <source>
        <strain evidence="2 3">GrpM-11</strain>
    </source>
</reference>
<dbReference type="SUPFAM" id="SSF54637">
    <property type="entry name" value="Thioesterase/thiol ester dehydrase-isomerase"/>
    <property type="match status" value="1"/>
</dbReference>
<proteinExistence type="predicted"/>
<gene>
    <name evidence="2" type="ORF">H6P80_12665</name>
</gene>
<sequence>MTLVLPPYAKALGLVAEVDDAGRLILSMEYGQHVMGRPGFLHGGAIAGLLEIAAIASVRHQLAEDDSPQIKPITVTTDFMRGGREQLTYATGVISRLGKRLANVESFAWQDDETKPIAAARMNLLLARK</sequence>
<protein>
    <submittedName>
        <fullName evidence="2">PaaI family thioesterase</fullName>
    </submittedName>
</protein>
<comment type="caution">
    <text evidence="2">The sequence shown here is derived from an EMBL/GenBank/DDBJ whole genome shotgun (WGS) entry which is preliminary data.</text>
</comment>
<evidence type="ECO:0000313" key="3">
    <source>
        <dbReference type="Proteomes" id="UP000564378"/>
    </source>
</evidence>
<dbReference type="GO" id="GO:0016790">
    <property type="term" value="F:thiolester hydrolase activity"/>
    <property type="evidence" value="ECO:0007669"/>
    <property type="project" value="UniProtKB-ARBA"/>
</dbReference>
<dbReference type="Gene3D" id="3.10.129.10">
    <property type="entry name" value="Hotdog Thioesterase"/>
    <property type="match status" value="1"/>
</dbReference>
<dbReference type="InterPro" id="IPR029069">
    <property type="entry name" value="HotDog_dom_sf"/>
</dbReference>